<protein>
    <submittedName>
        <fullName evidence="2">Gliding motility-associated C-terminal domain-containing protein</fullName>
    </submittedName>
</protein>
<reference evidence="2 3" key="1">
    <citation type="journal article" date="2015" name="Int. J. Syst. Evol. Microbiol.">
        <title>Winogradskyella litoriviva sp. nov., isolated from coastal seawater.</title>
        <authorList>
            <person name="Nedashkovskaya O.I."/>
            <person name="Kukhlevskiy A.D."/>
            <person name="Zhukova N.V."/>
            <person name="Kim S.J."/>
            <person name="Rhee S.K."/>
            <person name="Mikhailov V.V."/>
        </authorList>
    </citation>
    <scope>NUCLEOTIDE SEQUENCE [LARGE SCALE GENOMIC DNA]</scope>
    <source>
        <strain evidence="2 3">KMM6491</strain>
    </source>
</reference>
<name>A0ABX2E831_9FLAO</name>
<feature type="signal peptide" evidence="1">
    <location>
        <begin position="1"/>
        <end position="31"/>
    </location>
</feature>
<evidence type="ECO:0000313" key="2">
    <source>
        <dbReference type="EMBL" id="NRD24691.1"/>
    </source>
</evidence>
<dbReference type="Proteomes" id="UP000805085">
    <property type="component" value="Unassembled WGS sequence"/>
</dbReference>
<gene>
    <name evidence="2" type="ORF">HNV10_15660</name>
</gene>
<dbReference type="RefSeq" id="WP_173302339.1">
    <property type="nucleotide sequence ID" value="NZ_JABRWQ010000007.1"/>
</dbReference>
<feature type="chain" id="PRO_5047111797" evidence="1">
    <location>
        <begin position="32"/>
        <end position="2048"/>
    </location>
</feature>
<evidence type="ECO:0000313" key="3">
    <source>
        <dbReference type="Proteomes" id="UP000805085"/>
    </source>
</evidence>
<comment type="caution">
    <text evidence="2">The sequence shown here is derived from an EMBL/GenBank/DDBJ whole genome shotgun (WGS) entry which is preliminary data.</text>
</comment>
<dbReference type="EMBL" id="JABRWQ010000007">
    <property type="protein sequence ID" value="NRD24691.1"/>
    <property type="molecule type" value="Genomic_DNA"/>
</dbReference>
<proteinExistence type="predicted"/>
<accession>A0ABX2E831</accession>
<keyword evidence="3" id="KW-1185">Reference proteome</keyword>
<sequence>MKAKKYSFKSHSILLAFLLFSIIGVITNANAQCPTVTNSSQSFCNVQSLLVGDLIATDNGGGVVWYDEETSTIPLSNTDNLINGEDYYADDNTGTCGTRARVDVTIYVAPTGDNFQGFCVESPSLATVGNLVAIGNDIQWYLSPSGGVALNNATPLIDGAIYYADQANPDGSCRTSRLAVLVNVGLNPTPTGDMIQEFCVSPGVIPTVGDLEASGTNNWYISVFSAFPLPSSEPLINGQTYYATTLDPPCESPGRLPVLAVLVTGPDPGEDGILEVCENNTSSTFDLFLSLQGTPESGGTWSPPLNSGTGVFDPNIDSPGDYIYTVASGNSCPDESATVTVNIIPEPNAGTNGSEILCNINDPIDLFLSLGGTPETGGIWSPALNSGTSIFNPAIDVSGTYTYTVSGTSPCIDATATVEVIVNEYQNAGEDASIDICDNDGTIDLFSILGGTPDTGGIWSPALTSGTSIFDPLVDPATVYTYSFTGSAPCPSDSATVSVVVNPLPDAGINSTLEICSNDFGTKNLFDSLGGTPETGGTWSPSLTSGTGVYDPAIDSPGIYTYTLLGTAPCPNVSSEVNVIIIPEPNAGINATINLCDNEGPVDLFTNLGGTPDIGGTWSPMLNSGTNIFDPLIDPVGTYTYTVTGTSPCADASASITITVSPFLNAGSNGSVTACTADGTINLFDSLGGTPEAGGTWTPALASGTGIFDPLVDAEAIYTYTITGTGPCSDDTATVNVTIEVSPDAGLDGTLDLCNLGNTVNLFDSLQGSPQAGGTWSPSLNSNTGIFDPNIDTAGVYTYTVNSVNCGSSTANVAVTVEDANNAGSNTLVEICAMDAPIDLFNNLGGTPDLGGTWSPSLFSGTGIFDPSIDNAGVYTYSVSNSSSCPVETANVTVTILEEPNAGNNGTLDLCTSTGSVDLFDYLTNSPETGGTWSPSLASGTGVFDPTVDPAGSYLYTLSNACGTNSAKVTVTLSTPNDAGLNSSIEFCITDSSVDLFNSLGGTPESGGTWSPTLNSGTGVFDPSIDNAGIYTYTVSNPTSSCPSAIAEVIVTIDPIADAGNNGTLNLCNSTATQDLFNSLSGTPQTGGTWSPTLASGTSLFDPNIDPEGTYIYTITNACGSSSASVEVSFTALNDAGTNGTIDFCATDPSADLFDSLGGTPQLGGTWSPALASGTGVFNPAIDSEGIYTYTISSSSTNCPDATAMVEVSFTELPDAGNNGVLDLCTSSGSIDLFDSINGNPEMGGVWSPALTSGTGIFDPATDSEGTYTYTLTNTCGTNSADVTVTFSTPNDAGTDSAIEFCITDSSTDLFNSLGGTPQTGGTWSPSLTSGTGVFDPAVDSAGTYTYTVTNINSSCPSATSEVVVSIDQLADAGNDGSLNICNSSLTEDLFNSLTGSPQIGGTWSPTLTSGSGIFDPNSDPEGIYTYTVTTACGTSSANVTVSFSALNDAGTDGAIEFCNTDSPIDLFNSLGGTPQTGGTWTPALASGTGVFNPTLDTAGTYTYTVTNSSSSCPDATANVTVTLTQLPDAGNNGILDLCIPSGVVDLFDSLSGTPQLGGTWSPALTSGSGLFDVNTDSEGIYSYTLTNSCGSSSATVEVSFSTANNAGTNGSIQFCANDIPSDLFASLGGTPDTGGTWTPALNSGNGLFDPSIDSAGIYTYSVSDSSSSCPVATAEVEVSIITIPSAGSDAILNICIDNTNPVDLFNSLGGAPELGGTWSPTLSSGTGVFDPLTDSPGVYTYSIVTTECSTTSLATVTVNIVDFPDVTGLTMAVEDDNIVCVGLEDAIINITGATLLADGNYIIVYQLSLANSSTNTVEITVSGGNASFTIPQDLLQNPGETEIALTQLFLQNQTCGAITDSIEPIKILVQEVPTPSLIENGAEFCIEDEATIADLTNNIEQSETIIWYNEPINGIAYSNSEELQEDTIYYGVIRSEYGCESNIRLEVTVSFIECIGDLVIPDGFSPNGDTINDEFNILFLRDLYPNFKLSIFNRYGNIVYEGDKDSSNWDGTSKNSNRPLPVGVYFYILEFNDGTTKPVQGRVYLSR</sequence>
<keyword evidence="1" id="KW-0732">Signal</keyword>
<dbReference type="InterPro" id="IPR026341">
    <property type="entry name" value="T9SS_type_B"/>
</dbReference>
<dbReference type="Pfam" id="PF13585">
    <property type="entry name" value="CHU_C"/>
    <property type="match status" value="1"/>
</dbReference>
<organism evidence="2 3">
    <name type="scientific">Winogradskyella litoriviva</name>
    <dbReference type="NCBI Taxonomy" id="1220182"/>
    <lineage>
        <taxon>Bacteria</taxon>
        <taxon>Pseudomonadati</taxon>
        <taxon>Bacteroidota</taxon>
        <taxon>Flavobacteriia</taxon>
        <taxon>Flavobacteriales</taxon>
        <taxon>Flavobacteriaceae</taxon>
        <taxon>Winogradskyella</taxon>
    </lineage>
</organism>
<dbReference type="NCBIfam" id="TIGR04131">
    <property type="entry name" value="Bac_Flav_CTERM"/>
    <property type="match status" value="1"/>
</dbReference>
<evidence type="ECO:0000256" key="1">
    <source>
        <dbReference type="SAM" id="SignalP"/>
    </source>
</evidence>